<dbReference type="EMBL" id="AHBZ03000015">
    <property type="protein sequence ID" value="KAF7772312.1"/>
    <property type="molecule type" value="Genomic_DNA"/>
</dbReference>
<evidence type="ECO:0000313" key="3">
    <source>
        <dbReference type="Proteomes" id="UP000016487"/>
    </source>
</evidence>
<organism evidence="2 3">
    <name type="scientific">Pseudoalteromonas citrea</name>
    <dbReference type="NCBI Taxonomy" id="43655"/>
    <lineage>
        <taxon>Bacteria</taxon>
        <taxon>Pseudomonadati</taxon>
        <taxon>Pseudomonadota</taxon>
        <taxon>Gammaproteobacteria</taxon>
        <taxon>Alteromonadales</taxon>
        <taxon>Pseudoalteromonadaceae</taxon>
        <taxon>Pseudoalteromonas</taxon>
    </lineage>
</organism>
<reference evidence="2" key="1">
    <citation type="journal article" date="2012" name="J. Bacteriol.">
        <title>Genome sequences of type strains of seven species of the marine bacterium Pseudoalteromonas.</title>
        <authorList>
            <person name="Xie B.B."/>
            <person name="Shu Y.L."/>
            <person name="Qin Q.L."/>
            <person name="Rong J.C."/>
            <person name="Zhang X.Y."/>
            <person name="Chen X.L."/>
            <person name="Shi M."/>
            <person name="He H.L."/>
            <person name="Zhou B.C."/>
            <person name="Zhang Y.Z."/>
        </authorList>
    </citation>
    <scope>NUCLEOTIDE SEQUENCE</scope>
    <source>
        <strain evidence="2">DSM 8771</strain>
    </source>
</reference>
<feature type="compositionally biased region" description="Basic and acidic residues" evidence="1">
    <location>
        <begin position="1"/>
        <end position="12"/>
    </location>
</feature>
<accession>A0AAD4FSJ3</accession>
<comment type="caution">
    <text evidence="2">The sequence shown here is derived from an EMBL/GenBank/DDBJ whole genome shotgun (WGS) entry which is preliminary data.</text>
</comment>
<protein>
    <submittedName>
        <fullName evidence="2">Uncharacterized protein</fullName>
    </submittedName>
</protein>
<dbReference type="AlphaFoldDB" id="A0AAD4FSJ3"/>
<evidence type="ECO:0000313" key="2">
    <source>
        <dbReference type="EMBL" id="KAF7772312.1"/>
    </source>
</evidence>
<sequence length="38" mass="4526">MEHNEIKSRQESMIKYSSNHLFHPPSSPSRKMKKQKAK</sequence>
<name>A0AAD4FSJ3_9GAMM</name>
<reference evidence="2" key="2">
    <citation type="submission" date="2015-03" db="EMBL/GenBank/DDBJ databases">
        <title>Genome sequence of Pseudoalteromonas citrea.</title>
        <authorList>
            <person name="Xie B.-B."/>
            <person name="Rong J.-C."/>
            <person name="Qin Q.-L."/>
            <person name="Zhang Y.-Z."/>
        </authorList>
    </citation>
    <scope>NUCLEOTIDE SEQUENCE</scope>
    <source>
        <strain evidence="2">DSM 8771</strain>
    </source>
</reference>
<dbReference type="Proteomes" id="UP000016487">
    <property type="component" value="Unassembled WGS sequence"/>
</dbReference>
<feature type="region of interest" description="Disordered" evidence="1">
    <location>
        <begin position="1"/>
        <end position="38"/>
    </location>
</feature>
<proteinExistence type="predicted"/>
<evidence type="ECO:0000256" key="1">
    <source>
        <dbReference type="SAM" id="MobiDB-lite"/>
    </source>
</evidence>
<gene>
    <name evidence="2" type="ORF">PCIT_a2362</name>
</gene>